<evidence type="ECO:0000256" key="2">
    <source>
        <dbReference type="ARBA" id="ARBA00022723"/>
    </source>
</evidence>
<dbReference type="InterPro" id="IPR036188">
    <property type="entry name" value="FAD/NAD-bd_sf"/>
</dbReference>
<sequence length="244" mass="26992">VCDCGTNIAGVVDVPAVVEYAKELQHVVMADEGRWSCSVDYLTKMQELIQEHKINRVVVASCTPRTHEPLFKRTTKEAGVNPYLLEFVSIREQVSWVHMKEPEIATEKAKDLIKMGVAKAALLEEGQEIRLPVKTDCLVIGGGMAGMNAALSVAKQGFNAYIVEKEPQLGGVLNQICFISHDKHKAPAARVIQARVDQVQSHPNIKVFIDTQIESVQGYIGNYKVVLKQSGDKRLEKLDISTII</sequence>
<evidence type="ECO:0000313" key="6">
    <source>
        <dbReference type="EMBL" id="GAG31050.1"/>
    </source>
</evidence>
<evidence type="ECO:0000256" key="3">
    <source>
        <dbReference type="ARBA" id="ARBA00023002"/>
    </source>
</evidence>
<comment type="caution">
    <text evidence="6">The sequence shown here is derived from an EMBL/GenBank/DDBJ whole genome shotgun (WGS) entry which is preliminary data.</text>
</comment>
<keyword evidence="3" id="KW-0560">Oxidoreductase</keyword>
<dbReference type="GO" id="GO:0016491">
    <property type="term" value="F:oxidoreductase activity"/>
    <property type="evidence" value="ECO:0007669"/>
    <property type="project" value="UniProtKB-KW"/>
</dbReference>
<dbReference type="EMBL" id="BARS01047933">
    <property type="protein sequence ID" value="GAG31050.1"/>
    <property type="molecule type" value="Genomic_DNA"/>
</dbReference>
<name>X0WK84_9ZZZZ</name>
<organism evidence="6">
    <name type="scientific">marine sediment metagenome</name>
    <dbReference type="NCBI Taxonomy" id="412755"/>
    <lineage>
        <taxon>unclassified sequences</taxon>
        <taxon>metagenomes</taxon>
        <taxon>ecological metagenomes</taxon>
    </lineage>
</organism>
<dbReference type="Pfam" id="PF12831">
    <property type="entry name" value="FAD_oxidored"/>
    <property type="match status" value="1"/>
</dbReference>
<proteinExistence type="predicted"/>
<keyword evidence="1" id="KW-0004">4Fe-4S</keyword>
<evidence type="ECO:0000256" key="4">
    <source>
        <dbReference type="ARBA" id="ARBA00023004"/>
    </source>
</evidence>
<dbReference type="InterPro" id="IPR039650">
    <property type="entry name" value="HdrA-like"/>
</dbReference>
<evidence type="ECO:0000256" key="1">
    <source>
        <dbReference type="ARBA" id="ARBA00022485"/>
    </source>
</evidence>
<dbReference type="PANTHER" id="PTHR43498">
    <property type="entry name" value="FERREDOXIN:COB-COM HETERODISULFIDE REDUCTASE SUBUNIT A"/>
    <property type="match status" value="1"/>
</dbReference>
<keyword evidence="4" id="KW-0408">Iron</keyword>
<dbReference type="GO" id="GO:0051539">
    <property type="term" value="F:4 iron, 4 sulfur cluster binding"/>
    <property type="evidence" value="ECO:0007669"/>
    <property type="project" value="UniProtKB-KW"/>
</dbReference>
<accession>X0WK84</accession>
<evidence type="ECO:0000256" key="5">
    <source>
        <dbReference type="ARBA" id="ARBA00023014"/>
    </source>
</evidence>
<gene>
    <name evidence="6" type="ORF">S01H1_71936</name>
</gene>
<dbReference type="PANTHER" id="PTHR43498:SF1">
    <property type="entry name" value="COB--COM HETERODISULFIDE REDUCTASE IRON-SULFUR SUBUNIT A"/>
    <property type="match status" value="1"/>
</dbReference>
<reference evidence="6" key="1">
    <citation type="journal article" date="2014" name="Front. Microbiol.">
        <title>High frequency of phylogenetically diverse reductive dehalogenase-homologous genes in deep subseafloor sedimentary metagenomes.</title>
        <authorList>
            <person name="Kawai M."/>
            <person name="Futagami T."/>
            <person name="Toyoda A."/>
            <person name="Takaki Y."/>
            <person name="Nishi S."/>
            <person name="Hori S."/>
            <person name="Arai W."/>
            <person name="Tsubouchi T."/>
            <person name="Morono Y."/>
            <person name="Uchiyama I."/>
            <person name="Ito T."/>
            <person name="Fujiyama A."/>
            <person name="Inagaki F."/>
            <person name="Takami H."/>
        </authorList>
    </citation>
    <scope>NUCLEOTIDE SEQUENCE</scope>
    <source>
        <strain evidence="6">Expedition CK06-06</strain>
    </source>
</reference>
<keyword evidence="2" id="KW-0479">Metal-binding</keyword>
<feature type="non-terminal residue" evidence="6">
    <location>
        <position position="244"/>
    </location>
</feature>
<dbReference type="Gene3D" id="3.50.50.60">
    <property type="entry name" value="FAD/NAD(P)-binding domain"/>
    <property type="match status" value="1"/>
</dbReference>
<keyword evidence="5" id="KW-0411">Iron-sulfur</keyword>
<dbReference type="GO" id="GO:0046872">
    <property type="term" value="F:metal ion binding"/>
    <property type="evidence" value="ECO:0007669"/>
    <property type="project" value="UniProtKB-KW"/>
</dbReference>
<dbReference type="SUPFAM" id="SSF51971">
    <property type="entry name" value="Nucleotide-binding domain"/>
    <property type="match status" value="1"/>
</dbReference>
<dbReference type="AlphaFoldDB" id="X0WK84"/>
<feature type="non-terminal residue" evidence="6">
    <location>
        <position position="1"/>
    </location>
</feature>
<protein>
    <submittedName>
        <fullName evidence="6">Uncharacterized protein</fullName>
    </submittedName>
</protein>